<feature type="domain" description="FecR protein" evidence="1">
    <location>
        <begin position="120"/>
        <end position="211"/>
    </location>
</feature>
<comment type="caution">
    <text evidence="3">The sequence shown here is derived from an EMBL/GenBank/DDBJ whole genome shotgun (WGS) entry which is preliminary data.</text>
</comment>
<dbReference type="GO" id="GO:0016989">
    <property type="term" value="F:sigma factor antagonist activity"/>
    <property type="evidence" value="ECO:0007669"/>
    <property type="project" value="TreeGrafter"/>
</dbReference>
<dbReference type="PANTHER" id="PTHR30273:SF2">
    <property type="entry name" value="PROTEIN FECR"/>
    <property type="match status" value="1"/>
</dbReference>
<dbReference type="Gene3D" id="2.60.120.1440">
    <property type="match status" value="1"/>
</dbReference>
<evidence type="ECO:0000313" key="3">
    <source>
        <dbReference type="EMBL" id="KAB8059630.1"/>
    </source>
</evidence>
<dbReference type="EMBL" id="WFLI01000049">
    <property type="protein sequence ID" value="KAB8059630.1"/>
    <property type="molecule type" value="Genomic_DNA"/>
</dbReference>
<dbReference type="RefSeq" id="WP_152284959.1">
    <property type="nucleotide sequence ID" value="NZ_WFLI01000049.1"/>
</dbReference>
<reference evidence="3 4" key="1">
    <citation type="submission" date="2019-10" db="EMBL/GenBank/DDBJ databases">
        <title>Three novel species isolated from a subtropical stream in China.</title>
        <authorList>
            <person name="Lu H."/>
        </authorList>
    </citation>
    <scope>NUCLEOTIDE SEQUENCE [LARGE SCALE GENOMIC DNA]</scope>
    <source>
        <strain evidence="3 4">FT13W</strain>
    </source>
</reference>
<gene>
    <name evidence="3" type="ORF">GCN75_26095</name>
</gene>
<dbReference type="PIRSF" id="PIRSF018266">
    <property type="entry name" value="FecR"/>
    <property type="match status" value="1"/>
</dbReference>
<evidence type="ECO:0000259" key="1">
    <source>
        <dbReference type="Pfam" id="PF04773"/>
    </source>
</evidence>
<name>A0A6I1HNX3_9BURK</name>
<proteinExistence type="predicted"/>
<dbReference type="Proteomes" id="UP000468717">
    <property type="component" value="Unassembled WGS sequence"/>
</dbReference>
<sequence length="328" mass="34368">MSVSASMPAPSVQDAAIGWLVELSSGEADAGQHQAFARWLAADARHATAWRTLGQAVERSVGPLQGAGGAGTVGQTLTRAAQHDRQRRQLLQGALCLAGAAFGGAWLLRGSPFLPDWSADLHTATATRGRFALADGSVLTLDARSSADTDVGHGHRQATLRQGQLLARVAAGSSPFLLRSKHGTVAVQGGALMLRREERGTVALAVHGDVEVRPAGNGLARVLRQGQAARFDGERLRMLPELAASQATAWEQGMLVAVDQPLGDLVAALRPYRHGYLDITPAAAALRVSGNYSLDDSAATLLALAETLPVTLRQGPGGWWSGIDLKHS</sequence>
<dbReference type="AlphaFoldDB" id="A0A6I1HNX3"/>
<dbReference type="InterPro" id="IPR006860">
    <property type="entry name" value="FecR"/>
</dbReference>
<feature type="domain" description="FecR N-terminal" evidence="2">
    <location>
        <begin position="14"/>
        <end position="51"/>
    </location>
</feature>
<keyword evidence="4" id="KW-1185">Reference proteome</keyword>
<dbReference type="Pfam" id="PF16220">
    <property type="entry name" value="DUF4880"/>
    <property type="match status" value="1"/>
</dbReference>
<accession>A0A6I1HNX3</accession>
<organism evidence="3 4">
    <name type="scientific">Janthinobacterium violaceinigrum</name>
    <dbReference type="NCBI Taxonomy" id="2654252"/>
    <lineage>
        <taxon>Bacteria</taxon>
        <taxon>Pseudomonadati</taxon>
        <taxon>Pseudomonadota</taxon>
        <taxon>Betaproteobacteria</taxon>
        <taxon>Burkholderiales</taxon>
        <taxon>Oxalobacteraceae</taxon>
        <taxon>Janthinobacterium</taxon>
    </lineage>
</organism>
<dbReference type="InterPro" id="IPR032623">
    <property type="entry name" value="FecR_N"/>
</dbReference>
<dbReference type="InterPro" id="IPR012373">
    <property type="entry name" value="Ferrdict_sens_TM"/>
</dbReference>
<evidence type="ECO:0000313" key="4">
    <source>
        <dbReference type="Proteomes" id="UP000468717"/>
    </source>
</evidence>
<dbReference type="PANTHER" id="PTHR30273">
    <property type="entry name" value="PERIPLASMIC SIGNAL SENSOR AND SIGMA FACTOR ACTIVATOR FECR-RELATED"/>
    <property type="match status" value="1"/>
</dbReference>
<evidence type="ECO:0000259" key="2">
    <source>
        <dbReference type="Pfam" id="PF16220"/>
    </source>
</evidence>
<dbReference type="Pfam" id="PF04773">
    <property type="entry name" value="FecR"/>
    <property type="match status" value="1"/>
</dbReference>
<protein>
    <submittedName>
        <fullName evidence="3">DUF4880 domain-containing protein</fullName>
    </submittedName>
</protein>